<proteinExistence type="predicted"/>
<name>A0A3Q3LV03_9TELE</name>
<evidence type="ECO:0000313" key="1">
    <source>
        <dbReference type="Ensembl" id="ENSMAMP00000012969.1"/>
    </source>
</evidence>
<reference evidence="1" key="1">
    <citation type="submission" date="2025-08" db="UniProtKB">
        <authorList>
            <consortium name="Ensembl"/>
        </authorList>
    </citation>
    <scope>IDENTIFICATION</scope>
</reference>
<protein>
    <submittedName>
        <fullName evidence="1">Uncharacterized protein</fullName>
    </submittedName>
</protein>
<dbReference type="STRING" id="205130.ENSMAMP00000012969"/>
<dbReference type="Ensembl" id="ENSMAMT00000013322.2">
    <property type="protein sequence ID" value="ENSMAMP00000012969.1"/>
    <property type="gene ID" value="ENSMAMG00000008797.2"/>
</dbReference>
<dbReference type="Proteomes" id="UP000261640">
    <property type="component" value="Unplaced"/>
</dbReference>
<sequence length="124" mass="13771">VRKVVFTKHSPTELKAVFLKSINKNDQYFMSCHCTTSGIVSSMPKQTSEMLAEATKLLAGVVDQEFIVFESVLCGPDPLFMVAFLLFDKAVITCIDDVVLVAIKRSAVFLHLPKVNEYPNACEL</sequence>
<dbReference type="AlphaFoldDB" id="A0A3Q3LV03"/>
<organism evidence="1 2">
    <name type="scientific">Mastacembelus armatus</name>
    <name type="common">zig-zag eel</name>
    <dbReference type="NCBI Taxonomy" id="205130"/>
    <lineage>
        <taxon>Eukaryota</taxon>
        <taxon>Metazoa</taxon>
        <taxon>Chordata</taxon>
        <taxon>Craniata</taxon>
        <taxon>Vertebrata</taxon>
        <taxon>Euteleostomi</taxon>
        <taxon>Actinopterygii</taxon>
        <taxon>Neopterygii</taxon>
        <taxon>Teleostei</taxon>
        <taxon>Neoteleostei</taxon>
        <taxon>Acanthomorphata</taxon>
        <taxon>Anabantaria</taxon>
        <taxon>Synbranchiformes</taxon>
        <taxon>Mastacembelidae</taxon>
        <taxon>Mastacembelus</taxon>
    </lineage>
</organism>
<dbReference type="InParanoid" id="A0A3Q3LV03"/>
<reference evidence="1" key="2">
    <citation type="submission" date="2025-09" db="UniProtKB">
        <authorList>
            <consortium name="Ensembl"/>
        </authorList>
    </citation>
    <scope>IDENTIFICATION</scope>
</reference>
<evidence type="ECO:0000313" key="2">
    <source>
        <dbReference type="Proteomes" id="UP000261640"/>
    </source>
</evidence>
<accession>A0A3Q3LV03</accession>
<keyword evidence="2" id="KW-1185">Reference proteome</keyword>